<dbReference type="InParanoid" id="G3HGT1"/>
<protein>
    <submittedName>
        <fullName evidence="1">Uncharacterized protein</fullName>
    </submittedName>
</protein>
<gene>
    <name evidence="1" type="ORF">I79_009822</name>
</gene>
<organism evidence="1 2">
    <name type="scientific">Cricetulus griseus</name>
    <name type="common">Chinese hamster</name>
    <name type="synonym">Cricetulus barabensis griseus</name>
    <dbReference type="NCBI Taxonomy" id="10029"/>
    <lineage>
        <taxon>Eukaryota</taxon>
        <taxon>Metazoa</taxon>
        <taxon>Chordata</taxon>
        <taxon>Craniata</taxon>
        <taxon>Vertebrata</taxon>
        <taxon>Euteleostomi</taxon>
        <taxon>Mammalia</taxon>
        <taxon>Eutheria</taxon>
        <taxon>Euarchontoglires</taxon>
        <taxon>Glires</taxon>
        <taxon>Rodentia</taxon>
        <taxon>Myomorpha</taxon>
        <taxon>Muroidea</taxon>
        <taxon>Cricetidae</taxon>
        <taxon>Cricetinae</taxon>
        <taxon>Cricetulus</taxon>
    </lineage>
</organism>
<reference evidence="2" key="1">
    <citation type="journal article" date="2011" name="Nat. Biotechnol.">
        <title>The genomic sequence of the Chinese hamster ovary (CHO)-K1 cell line.</title>
        <authorList>
            <person name="Xu X."/>
            <person name="Nagarajan H."/>
            <person name="Lewis N.E."/>
            <person name="Pan S."/>
            <person name="Cai Z."/>
            <person name="Liu X."/>
            <person name="Chen W."/>
            <person name="Xie M."/>
            <person name="Wang W."/>
            <person name="Hammond S."/>
            <person name="Andersen M.R."/>
            <person name="Neff N."/>
            <person name="Passarelli B."/>
            <person name="Koh W."/>
            <person name="Fan H.C."/>
            <person name="Wang J."/>
            <person name="Gui Y."/>
            <person name="Lee K.H."/>
            <person name="Betenbaugh M.J."/>
            <person name="Quake S.R."/>
            <person name="Famili I."/>
            <person name="Palsson B.O."/>
            <person name="Wang J."/>
        </authorList>
    </citation>
    <scope>NUCLEOTIDE SEQUENCE [LARGE SCALE GENOMIC DNA]</scope>
    <source>
        <strain evidence="2">CHO K1 cell line</strain>
    </source>
</reference>
<sequence length="53" mass="5904">MSPTLIYHFFPSVILVRKKGIPVLTGRRNLVTLDIPCGIEGQWLSGRALVLQV</sequence>
<proteinExistence type="predicted"/>
<dbReference type="AlphaFoldDB" id="G3HGT1"/>
<dbReference type="Proteomes" id="UP000001075">
    <property type="component" value="Unassembled WGS sequence"/>
</dbReference>
<name>G3HGT1_CRIGR</name>
<accession>G3HGT1</accession>
<evidence type="ECO:0000313" key="1">
    <source>
        <dbReference type="EMBL" id="EGW09125.1"/>
    </source>
</evidence>
<dbReference type="EMBL" id="JH000361">
    <property type="protein sequence ID" value="EGW09125.1"/>
    <property type="molecule type" value="Genomic_DNA"/>
</dbReference>
<evidence type="ECO:0000313" key="2">
    <source>
        <dbReference type="Proteomes" id="UP000001075"/>
    </source>
</evidence>